<dbReference type="EMBL" id="KI394012">
    <property type="protein sequence ID" value="ERN05054.1"/>
    <property type="molecule type" value="Genomic_DNA"/>
</dbReference>
<evidence type="ECO:0000313" key="2">
    <source>
        <dbReference type="EMBL" id="ERN05054.1"/>
    </source>
</evidence>
<dbReference type="Proteomes" id="UP000017836">
    <property type="component" value="Unassembled WGS sequence"/>
</dbReference>
<keyword evidence="3" id="KW-1185">Reference proteome</keyword>
<evidence type="ECO:0000313" key="3">
    <source>
        <dbReference type="Proteomes" id="UP000017836"/>
    </source>
</evidence>
<name>W1PBH1_AMBTC</name>
<dbReference type="AlphaFoldDB" id="W1PBH1"/>
<feature type="region of interest" description="Disordered" evidence="1">
    <location>
        <begin position="19"/>
        <end position="68"/>
    </location>
</feature>
<proteinExistence type="predicted"/>
<protein>
    <submittedName>
        <fullName evidence="2">Uncharacterized protein</fullName>
    </submittedName>
</protein>
<gene>
    <name evidence="2" type="ORF">AMTR_s00053p00095440</name>
</gene>
<sequence length="68" mass="7463">MPGTLLSAALGLMMQRMRETASEQGGEMARPTSRHVPELGNWYDGANKRKQRKGGRPALRHGSMPWGG</sequence>
<dbReference type="HOGENOM" id="CLU_2797340_0_0_1"/>
<reference evidence="3" key="1">
    <citation type="journal article" date="2013" name="Science">
        <title>The Amborella genome and the evolution of flowering plants.</title>
        <authorList>
            <consortium name="Amborella Genome Project"/>
        </authorList>
    </citation>
    <scope>NUCLEOTIDE SEQUENCE [LARGE SCALE GENOMIC DNA]</scope>
</reference>
<evidence type="ECO:0000256" key="1">
    <source>
        <dbReference type="SAM" id="MobiDB-lite"/>
    </source>
</evidence>
<organism evidence="2 3">
    <name type="scientific">Amborella trichopoda</name>
    <dbReference type="NCBI Taxonomy" id="13333"/>
    <lineage>
        <taxon>Eukaryota</taxon>
        <taxon>Viridiplantae</taxon>
        <taxon>Streptophyta</taxon>
        <taxon>Embryophyta</taxon>
        <taxon>Tracheophyta</taxon>
        <taxon>Spermatophyta</taxon>
        <taxon>Magnoliopsida</taxon>
        <taxon>Amborellales</taxon>
        <taxon>Amborellaceae</taxon>
        <taxon>Amborella</taxon>
    </lineage>
</organism>
<feature type="compositionally biased region" description="Basic residues" evidence="1">
    <location>
        <begin position="48"/>
        <end position="59"/>
    </location>
</feature>
<dbReference type="Gramene" id="ERN05054">
    <property type="protein sequence ID" value="ERN05054"/>
    <property type="gene ID" value="AMTR_s00053p00095440"/>
</dbReference>
<accession>W1PBH1</accession>